<dbReference type="InterPro" id="IPR039768">
    <property type="entry name" value="Nmd3"/>
</dbReference>
<evidence type="ECO:0000313" key="3">
    <source>
        <dbReference type="Proteomes" id="UP001218895"/>
    </source>
</evidence>
<organism evidence="2 3">
    <name type="scientific">Methanomicrobium antiquum</name>
    <dbReference type="NCBI Taxonomy" id="487686"/>
    <lineage>
        <taxon>Archaea</taxon>
        <taxon>Methanobacteriati</taxon>
        <taxon>Methanobacteriota</taxon>
        <taxon>Stenosarchaea group</taxon>
        <taxon>Methanomicrobia</taxon>
        <taxon>Methanomicrobiales</taxon>
        <taxon>Methanomicrobiaceae</taxon>
        <taxon>Methanomicrobium</taxon>
    </lineage>
</organism>
<dbReference type="GeneID" id="79949934"/>
<evidence type="ECO:0000259" key="1">
    <source>
        <dbReference type="Pfam" id="PF04981"/>
    </source>
</evidence>
<protein>
    <submittedName>
        <fullName evidence="2">60S ribosomal export protein NMD3</fullName>
    </submittedName>
</protein>
<dbReference type="GO" id="GO:0043023">
    <property type="term" value="F:ribosomal large subunit binding"/>
    <property type="evidence" value="ECO:0007669"/>
    <property type="project" value="InterPro"/>
</dbReference>
<name>A0AAF0FQM6_9EURY</name>
<dbReference type="EMBL" id="CP091092">
    <property type="protein sequence ID" value="WFN37935.1"/>
    <property type="molecule type" value="Genomic_DNA"/>
</dbReference>
<feature type="domain" description="Nmd3 N-terminal" evidence="1">
    <location>
        <begin position="8"/>
        <end position="238"/>
    </location>
</feature>
<dbReference type="AlphaFoldDB" id="A0AAF0FQM6"/>
<keyword evidence="3" id="KW-1185">Reference proteome</keyword>
<gene>
    <name evidence="2" type="ORF">L1994_06010</name>
</gene>
<dbReference type="PANTHER" id="PTHR12746:SF2">
    <property type="entry name" value="60S RIBOSOMAL EXPORT PROTEIN NMD3"/>
    <property type="match status" value="1"/>
</dbReference>
<sequence>MDIKQNICPKCGGPSEAGLCNICKAKELSWVTYDKRVQCIHCPTCGSLKQQNTWTDCHLEREKLIEEIALNAIHIHEDVCAISIVFRSYDPSPNRTSVNVNIQGKLYGVLVEEDCRILILWSKEQCDRCSRYSGGYYAGTIQLRADGRKPDEFEKDRALAIAHRHEEEVQEMGERLSFITEVQENKDGVDIIISSHNLGEAISKSITKELGGKITRHPKLAGEKDGKTIYRMTYLVRLPRYQKGDVFEEKDRYYEIRGIDSNLIKYFDLQDAGIKNTKDEPKGRFIGNVRDSESAFISYITGDTAGILDPKTYETKECIIYPWIEAVEGESVRFLRDNEKERIVFIG</sequence>
<dbReference type="Proteomes" id="UP001218895">
    <property type="component" value="Chromosome"/>
</dbReference>
<reference evidence="2" key="1">
    <citation type="submission" date="2022-01" db="EMBL/GenBank/DDBJ databases">
        <title>Complete genome of Methanomicrobium antiquum DSM 21220.</title>
        <authorList>
            <person name="Chen S.-C."/>
            <person name="You Y.-T."/>
            <person name="Zhou Y.-Z."/>
            <person name="Lai M.-C."/>
        </authorList>
    </citation>
    <scope>NUCLEOTIDE SEQUENCE</scope>
    <source>
        <strain evidence="2">DSM 21220</strain>
    </source>
</reference>
<accession>A0AAF0FQM6</accession>
<dbReference type="PANTHER" id="PTHR12746">
    <property type="entry name" value="NONSENSE-MEDIATED MRNA DECAY PROTEIN 3"/>
    <property type="match status" value="1"/>
</dbReference>
<dbReference type="RefSeq" id="WP_278100774.1">
    <property type="nucleotide sequence ID" value="NZ_CP091092.1"/>
</dbReference>
<dbReference type="KEGG" id="manq:L1994_06010"/>
<dbReference type="GO" id="GO:0005737">
    <property type="term" value="C:cytoplasm"/>
    <property type="evidence" value="ECO:0007669"/>
    <property type="project" value="TreeGrafter"/>
</dbReference>
<evidence type="ECO:0000313" key="2">
    <source>
        <dbReference type="EMBL" id="WFN37935.1"/>
    </source>
</evidence>
<proteinExistence type="predicted"/>
<dbReference type="Pfam" id="PF04981">
    <property type="entry name" value="NMD3"/>
    <property type="match status" value="1"/>
</dbReference>
<dbReference type="InterPro" id="IPR007064">
    <property type="entry name" value="Nmd3_N"/>
</dbReference>